<reference evidence="4 5" key="1">
    <citation type="submission" date="2019-02" db="EMBL/GenBank/DDBJ databases">
        <title>Deep-cultivation of Planctomycetes and their phenomic and genomic characterization uncovers novel biology.</title>
        <authorList>
            <person name="Wiegand S."/>
            <person name="Jogler M."/>
            <person name="Boedeker C."/>
            <person name="Pinto D."/>
            <person name="Vollmers J."/>
            <person name="Rivas-Marin E."/>
            <person name="Kohn T."/>
            <person name="Peeters S.H."/>
            <person name="Heuer A."/>
            <person name="Rast P."/>
            <person name="Oberbeckmann S."/>
            <person name="Bunk B."/>
            <person name="Jeske O."/>
            <person name="Meyerdierks A."/>
            <person name="Storesund J.E."/>
            <person name="Kallscheuer N."/>
            <person name="Luecker S."/>
            <person name="Lage O.M."/>
            <person name="Pohl T."/>
            <person name="Merkel B.J."/>
            <person name="Hornburger P."/>
            <person name="Mueller R.-W."/>
            <person name="Bruemmer F."/>
            <person name="Labrenz M."/>
            <person name="Spormann A.M."/>
            <person name="Op den Camp H."/>
            <person name="Overmann J."/>
            <person name="Amann R."/>
            <person name="Jetten M.S.M."/>
            <person name="Mascher T."/>
            <person name="Medema M.H."/>
            <person name="Devos D.P."/>
            <person name="Kaster A.-K."/>
            <person name="Ovreas L."/>
            <person name="Rohde M."/>
            <person name="Galperin M.Y."/>
            <person name="Jogler C."/>
        </authorList>
    </citation>
    <scope>NUCLEOTIDE SEQUENCE [LARGE SCALE GENOMIC DNA]</scope>
    <source>
        <strain evidence="4 5">Mal4</strain>
    </source>
</reference>
<dbReference type="AlphaFoldDB" id="A0A517Z983"/>
<dbReference type="EMBL" id="CP036275">
    <property type="protein sequence ID" value="QDU39001.1"/>
    <property type="molecule type" value="Genomic_DNA"/>
</dbReference>
<accession>A0A517Z983</accession>
<feature type="transmembrane region" description="Helical" evidence="2">
    <location>
        <begin position="226"/>
        <end position="245"/>
    </location>
</feature>
<dbReference type="GO" id="GO:0046583">
    <property type="term" value="F:monoatomic cation efflux transmembrane transporter activity"/>
    <property type="evidence" value="ECO:0007669"/>
    <property type="project" value="TreeGrafter"/>
</dbReference>
<keyword evidence="2" id="KW-0472">Membrane</keyword>
<dbReference type="OrthoDB" id="271709at2"/>
<dbReference type="PANTHER" id="PTHR40659">
    <property type="entry name" value="NICKEL/COBALT EFFLUX SYSTEM RCNA"/>
    <property type="match status" value="1"/>
</dbReference>
<evidence type="ECO:0000313" key="5">
    <source>
        <dbReference type="Proteomes" id="UP000320496"/>
    </source>
</evidence>
<name>A0A517Z983_9PLAN</name>
<feature type="transmembrane region" description="Helical" evidence="2">
    <location>
        <begin position="85"/>
        <end position="103"/>
    </location>
</feature>
<feature type="region of interest" description="Disordered" evidence="1">
    <location>
        <begin position="122"/>
        <end position="142"/>
    </location>
</feature>
<dbReference type="GO" id="GO:0032025">
    <property type="term" value="P:response to cobalt ion"/>
    <property type="evidence" value="ECO:0007669"/>
    <property type="project" value="TreeGrafter"/>
</dbReference>
<evidence type="ECO:0000313" key="4">
    <source>
        <dbReference type="EMBL" id="QDU39001.1"/>
    </source>
</evidence>
<dbReference type="Pfam" id="PF13386">
    <property type="entry name" value="DsbD_2"/>
    <property type="match status" value="1"/>
</dbReference>
<feature type="transmembrane region" description="Helical" evidence="2">
    <location>
        <begin position="43"/>
        <end position="65"/>
    </location>
</feature>
<keyword evidence="2" id="KW-1133">Transmembrane helix</keyword>
<gene>
    <name evidence="4" type="primary">rcnA</name>
    <name evidence="4" type="ORF">Mal4_33340</name>
</gene>
<organism evidence="4 5">
    <name type="scientific">Maioricimonas rarisocia</name>
    <dbReference type="NCBI Taxonomy" id="2528026"/>
    <lineage>
        <taxon>Bacteria</taxon>
        <taxon>Pseudomonadati</taxon>
        <taxon>Planctomycetota</taxon>
        <taxon>Planctomycetia</taxon>
        <taxon>Planctomycetales</taxon>
        <taxon>Planctomycetaceae</taxon>
        <taxon>Maioricimonas</taxon>
    </lineage>
</organism>
<dbReference type="GO" id="GO:0010045">
    <property type="term" value="P:response to nickel cation"/>
    <property type="evidence" value="ECO:0007669"/>
    <property type="project" value="TreeGrafter"/>
</dbReference>
<sequence length="250" mass="26027">MHSHEITVGLSFLLGALPALEPGHGKSAMFIYLLGNRRATWHAILMGLTTAATHSVSLLGVAALVHLAHHVLTGDHHHEHYVSQVLQWVSAVLVLLVGAVMFVRAGRATGSSCSCGHHRQAHHPNCQHGGDARAEGVPASNEATRPGGYRTTALLGLAVGLLPCPSALAAYFGGLSAGHPATAYLIVLLFGAGMAISLSTVGIALQHFGARASRLMQSSSGIPWGYVRAVLILGIGLFHVTRLVFDGGTA</sequence>
<dbReference type="KEGG" id="mri:Mal4_33340"/>
<feature type="transmembrane region" description="Helical" evidence="2">
    <location>
        <begin position="153"/>
        <end position="172"/>
    </location>
</feature>
<dbReference type="RefSeq" id="WP_145370230.1">
    <property type="nucleotide sequence ID" value="NZ_CP036275.1"/>
</dbReference>
<keyword evidence="5" id="KW-1185">Reference proteome</keyword>
<dbReference type="GO" id="GO:0006824">
    <property type="term" value="P:cobalt ion transport"/>
    <property type="evidence" value="ECO:0007669"/>
    <property type="project" value="UniProtKB-KW"/>
</dbReference>
<proteinExistence type="predicted"/>
<evidence type="ECO:0000256" key="1">
    <source>
        <dbReference type="SAM" id="MobiDB-lite"/>
    </source>
</evidence>
<dbReference type="GO" id="GO:0015099">
    <property type="term" value="F:nickel cation transmembrane transporter activity"/>
    <property type="evidence" value="ECO:0007669"/>
    <property type="project" value="TreeGrafter"/>
</dbReference>
<feature type="transmembrane region" description="Helical" evidence="2">
    <location>
        <begin position="184"/>
        <end position="205"/>
    </location>
</feature>
<dbReference type="InterPro" id="IPR039447">
    <property type="entry name" value="UreH-like_TM_dom"/>
</dbReference>
<dbReference type="InterPro" id="IPR051224">
    <property type="entry name" value="NiCoT_RcnA"/>
</dbReference>
<protein>
    <submittedName>
        <fullName evidence="4">Nickel/cobalt efflux system RcnA</fullName>
    </submittedName>
</protein>
<feature type="domain" description="Urease accessory protein UreH-like transmembrane" evidence="3">
    <location>
        <begin position="62"/>
        <end position="222"/>
    </location>
</feature>
<keyword evidence="2" id="KW-0812">Transmembrane</keyword>
<dbReference type="PANTHER" id="PTHR40659:SF1">
    <property type="entry name" value="NICKEL_COBALT EFFLUX SYSTEM RCNA"/>
    <property type="match status" value="1"/>
</dbReference>
<dbReference type="GO" id="GO:0005886">
    <property type="term" value="C:plasma membrane"/>
    <property type="evidence" value="ECO:0007669"/>
    <property type="project" value="UniProtKB-SubCell"/>
</dbReference>
<evidence type="ECO:0000259" key="3">
    <source>
        <dbReference type="Pfam" id="PF13386"/>
    </source>
</evidence>
<dbReference type="Proteomes" id="UP000320496">
    <property type="component" value="Chromosome"/>
</dbReference>
<evidence type="ECO:0000256" key="2">
    <source>
        <dbReference type="SAM" id="Phobius"/>
    </source>
</evidence>